<name>A0A4S4K2U2_ALKAL</name>
<gene>
    <name evidence="2" type="ORF">AJ85_00470</name>
</gene>
<keyword evidence="1" id="KW-0472">Membrane</keyword>
<keyword evidence="1" id="KW-1133">Transmembrane helix</keyword>
<accession>A0A4S4K2U2</accession>
<dbReference type="RefSeq" id="WP_003321129.1">
    <property type="nucleotide sequence ID" value="NZ_ALPT02000100.1"/>
</dbReference>
<keyword evidence="1" id="KW-0812">Transmembrane</keyword>
<feature type="transmembrane region" description="Helical" evidence="1">
    <location>
        <begin position="108"/>
        <end position="127"/>
    </location>
</feature>
<feature type="transmembrane region" description="Helical" evidence="1">
    <location>
        <begin position="6"/>
        <end position="25"/>
    </location>
</feature>
<protein>
    <submittedName>
        <fullName evidence="2">Uncharacterized protein</fullName>
    </submittedName>
</protein>
<comment type="caution">
    <text evidence="2">The sequence shown here is derived from an EMBL/GenBank/DDBJ whole genome shotgun (WGS) entry which is preliminary data.</text>
</comment>
<feature type="transmembrane region" description="Helical" evidence="1">
    <location>
        <begin position="79"/>
        <end position="96"/>
    </location>
</feature>
<sequence>MLEFLGIFNAVLFLGIAVFQLLLAFGKPLAEYSYGGRFTGVLPLPFRVASFVSSLFLVAFAFVYLQYTGFIFPGIDFPFFKWLIVGIVIFLFINTVGNLASQSKKEKFVMSPLSALACLAGVIILVLTW</sequence>
<reference evidence="2 3" key="1">
    <citation type="submission" date="2014-01" db="EMBL/GenBank/DDBJ databases">
        <title>Draft genome sequencing of Bacillus alcalophilus CGMCC 1.3604.</title>
        <authorList>
            <person name="Yang J."/>
            <person name="Diao L."/>
            <person name="Yang S."/>
        </authorList>
    </citation>
    <scope>NUCLEOTIDE SEQUENCE [LARGE SCALE GENOMIC DNA]</scope>
    <source>
        <strain evidence="2 3">CGMCC 1.3604</strain>
    </source>
</reference>
<dbReference type="EMBL" id="JALP01000034">
    <property type="protein sequence ID" value="THG91955.1"/>
    <property type="molecule type" value="Genomic_DNA"/>
</dbReference>
<feature type="transmembrane region" description="Helical" evidence="1">
    <location>
        <begin position="46"/>
        <end position="67"/>
    </location>
</feature>
<organism evidence="2 3">
    <name type="scientific">Alkalihalobacillus alcalophilus ATCC 27647 = CGMCC 1.3604</name>
    <dbReference type="NCBI Taxonomy" id="1218173"/>
    <lineage>
        <taxon>Bacteria</taxon>
        <taxon>Bacillati</taxon>
        <taxon>Bacillota</taxon>
        <taxon>Bacilli</taxon>
        <taxon>Bacillales</taxon>
        <taxon>Bacillaceae</taxon>
        <taxon>Alkalihalobacillus</taxon>
    </lineage>
</organism>
<evidence type="ECO:0000313" key="3">
    <source>
        <dbReference type="Proteomes" id="UP000297014"/>
    </source>
</evidence>
<proteinExistence type="predicted"/>
<dbReference type="Proteomes" id="UP000297014">
    <property type="component" value="Unassembled WGS sequence"/>
</dbReference>
<dbReference type="AlphaFoldDB" id="A0A4S4K2U2"/>
<evidence type="ECO:0000256" key="1">
    <source>
        <dbReference type="SAM" id="Phobius"/>
    </source>
</evidence>
<dbReference type="OrthoDB" id="9803232at2"/>
<evidence type="ECO:0000313" key="2">
    <source>
        <dbReference type="EMBL" id="THG91955.1"/>
    </source>
</evidence>